<comment type="caution">
    <text evidence="9">The sequence shown here is derived from an EMBL/GenBank/DDBJ whole genome shotgun (WGS) entry which is preliminary data.</text>
</comment>
<proteinExistence type="inferred from homology"/>
<keyword evidence="7 8" id="KW-0472">Membrane</keyword>
<reference evidence="9 10" key="1">
    <citation type="submission" date="2013-09" db="EMBL/GenBank/DDBJ databases">
        <title>Corchorus capsularis genome sequencing.</title>
        <authorList>
            <person name="Alam M."/>
            <person name="Haque M.S."/>
            <person name="Islam M.S."/>
            <person name="Emdad E.M."/>
            <person name="Islam M.M."/>
            <person name="Ahmed B."/>
            <person name="Halim A."/>
            <person name="Hossen Q.M.M."/>
            <person name="Hossain M.Z."/>
            <person name="Ahmed R."/>
            <person name="Khan M.M."/>
            <person name="Islam R."/>
            <person name="Rashid M.M."/>
            <person name="Khan S.A."/>
            <person name="Rahman M.S."/>
            <person name="Alam M."/>
        </authorList>
    </citation>
    <scope>NUCLEOTIDE SEQUENCE [LARGE SCALE GENOMIC DNA]</scope>
    <source>
        <strain evidence="10">cv. CVL-1</strain>
        <tissue evidence="9">Whole seedling</tissue>
    </source>
</reference>
<evidence type="ECO:0000256" key="5">
    <source>
        <dbReference type="ARBA" id="ARBA00022970"/>
    </source>
</evidence>
<name>A0A1R3GS45_COCAP</name>
<evidence type="ECO:0000256" key="8">
    <source>
        <dbReference type="SAM" id="Phobius"/>
    </source>
</evidence>
<sequence length="93" mass="9892">MRPTGSSTENGGLLQWNSPLPYVFGTLAILFGIIAVALLALACCHGRPSAAEFPNGKEEKNKESIQASASMEPKIVVIMAGDDYPTYVAKPCH</sequence>
<evidence type="ECO:0000256" key="4">
    <source>
        <dbReference type="ARBA" id="ARBA00022692"/>
    </source>
</evidence>
<dbReference type="EMBL" id="AWWV01013627">
    <property type="protein sequence ID" value="OMO60892.1"/>
    <property type="molecule type" value="Genomic_DNA"/>
</dbReference>
<feature type="transmembrane region" description="Helical" evidence="8">
    <location>
        <begin position="20"/>
        <end position="44"/>
    </location>
</feature>
<keyword evidence="6 8" id="KW-1133">Transmembrane helix</keyword>
<keyword evidence="4 8" id="KW-0812">Transmembrane</keyword>
<dbReference type="AlphaFoldDB" id="A0A1R3GS45"/>
<dbReference type="PANTHER" id="PTHR33228:SF60">
    <property type="entry name" value="PROTEIN, PUTATIVE-RELATED"/>
    <property type="match status" value="1"/>
</dbReference>
<evidence type="ECO:0000313" key="10">
    <source>
        <dbReference type="Proteomes" id="UP000188268"/>
    </source>
</evidence>
<dbReference type="STRING" id="210143.A0A1R3GS45"/>
<evidence type="ECO:0000256" key="2">
    <source>
        <dbReference type="ARBA" id="ARBA00009977"/>
    </source>
</evidence>
<gene>
    <name evidence="9" type="ORF">CCACVL1_23824</name>
</gene>
<dbReference type="GO" id="GO:0016020">
    <property type="term" value="C:membrane"/>
    <property type="evidence" value="ECO:0007669"/>
    <property type="project" value="UniProtKB-SubCell"/>
</dbReference>
<dbReference type="OrthoDB" id="770444at2759"/>
<dbReference type="PANTHER" id="PTHR33228">
    <property type="entry name" value="PROTEIN GLUTAMINE DUMPER 4-RELATED"/>
    <property type="match status" value="1"/>
</dbReference>
<evidence type="ECO:0000256" key="1">
    <source>
        <dbReference type="ARBA" id="ARBA00004167"/>
    </source>
</evidence>
<dbReference type="GO" id="GO:0006865">
    <property type="term" value="P:amino acid transport"/>
    <property type="evidence" value="ECO:0007669"/>
    <property type="project" value="UniProtKB-KW"/>
</dbReference>
<accession>A0A1R3GS45</accession>
<dbReference type="GO" id="GO:0080143">
    <property type="term" value="P:regulation of amino acid export"/>
    <property type="evidence" value="ECO:0007669"/>
    <property type="project" value="InterPro"/>
</dbReference>
<comment type="similarity">
    <text evidence="2">Belongs to the GLUTAMINE DUMPER 1 (TC 9.B.60) family.</text>
</comment>
<keyword evidence="5" id="KW-0029">Amino-acid transport</keyword>
<keyword evidence="10" id="KW-1185">Reference proteome</keyword>
<dbReference type="Proteomes" id="UP000188268">
    <property type="component" value="Unassembled WGS sequence"/>
</dbReference>
<dbReference type="InterPro" id="IPR040359">
    <property type="entry name" value="GDU"/>
</dbReference>
<evidence type="ECO:0000313" key="9">
    <source>
        <dbReference type="EMBL" id="OMO60892.1"/>
    </source>
</evidence>
<dbReference type="OMA" id="KTICTEP"/>
<organism evidence="9 10">
    <name type="scientific">Corchorus capsularis</name>
    <name type="common">Jute</name>
    <dbReference type="NCBI Taxonomy" id="210143"/>
    <lineage>
        <taxon>Eukaryota</taxon>
        <taxon>Viridiplantae</taxon>
        <taxon>Streptophyta</taxon>
        <taxon>Embryophyta</taxon>
        <taxon>Tracheophyta</taxon>
        <taxon>Spermatophyta</taxon>
        <taxon>Magnoliopsida</taxon>
        <taxon>eudicotyledons</taxon>
        <taxon>Gunneridae</taxon>
        <taxon>Pentapetalae</taxon>
        <taxon>rosids</taxon>
        <taxon>malvids</taxon>
        <taxon>Malvales</taxon>
        <taxon>Malvaceae</taxon>
        <taxon>Grewioideae</taxon>
        <taxon>Apeibeae</taxon>
        <taxon>Corchorus</taxon>
    </lineage>
</organism>
<evidence type="ECO:0000256" key="6">
    <source>
        <dbReference type="ARBA" id="ARBA00022989"/>
    </source>
</evidence>
<comment type="subcellular location">
    <subcellularLocation>
        <location evidence="1">Membrane</location>
        <topology evidence="1">Single-pass membrane protein</topology>
    </subcellularLocation>
</comment>
<dbReference type="Gramene" id="OMO60892">
    <property type="protein sequence ID" value="OMO60892"/>
    <property type="gene ID" value="CCACVL1_23824"/>
</dbReference>
<keyword evidence="3" id="KW-0813">Transport</keyword>
<protein>
    <submittedName>
        <fullName evidence="9">Uncharacterized protein</fullName>
    </submittedName>
</protein>
<evidence type="ECO:0000256" key="3">
    <source>
        <dbReference type="ARBA" id="ARBA00022448"/>
    </source>
</evidence>
<evidence type="ECO:0000256" key="7">
    <source>
        <dbReference type="ARBA" id="ARBA00023136"/>
    </source>
</evidence>